<sequence length="155" mass="17626">MQGLFSDVWKGQDSNTLVLSWNVILPLRPSDRKVSLLSIDNRLPSSRSYFCRRNPVLSANVSHFNYATEFDLFISKVVKSVERRGSYEVNPSDRKRHTMDQLLIQVNHKRNEGSSAYKLSNVMVTTQERLFECFQLGKGPVAAAVSAGVRVFPEF</sequence>
<evidence type="ECO:0000313" key="2">
    <source>
        <dbReference type="Proteomes" id="UP001372834"/>
    </source>
</evidence>
<accession>A0AAN8SCM1</accession>
<dbReference type="EMBL" id="JAWJWE010000001">
    <property type="protein sequence ID" value="KAK6644298.1"/>
    <property type="molecule type" value="Genomic_DNA"/>
</dbReference>
<reference evidence="1 2" key="1">
    <citation type="submission" date="2023-10" db="EMBL/GenBank/DDBJ databases">
        <title>Genomes of two closely related lineages of the louse Polyplax serrata with different host specificities.</title>
        <authorList>
            <person name="Martinu J."/>
            <person name="Tarabai H."/>
            <person name="Stefka J."/>
            <person name="Hypsa V."/>
        </authorList>
    </citation>
    <scope>NUCLEOTIDE SEQUENCE [LARGE SCALE GENOMIC DNA]</scope>
    <source>
        <strain evidence="1">HR10_N</strain>
    </source>
</reference>
<organism evidence="1 2">
    <name type="scientific">Polyplax serrata</name>
    <name type="common">Common mouse louse</name>
    <dbReference type="NCBI Taxonomy" id="468196"/>
    <lineage>
        <taxon>Eukaryota</taxon>
        <taxon>Metazoa</taxon>
        <taxon>Ecdysozoa</taxon>
        <taxon>Arthropoda</taxon>
        <taxon>Hexapoda</taxon>
        <taxon>Insecta</taxon>
        <taxon>Pterygota</taxon>
        <taxon>Neoptera</taxon>
        <taxon>Paraneoptera</taxon>
        <taxon>Psocodea</taxon>
        <taxon>Troctomorpha</taxon>
        <taxon>Phthiraptera</taxon>
        <taxon>Anoplura</taxon>
        <taxon>Polyplacidae</taxon>
        <taxon>Polyplax</taxon>
    </lineage>
</organism>
<proteinExistence type="predicted"/>
<protein>
    <submittedName>
        <fullName evidence="1">Uncharacterized protein</fullName>
    </submittedName>
</protein>
<dbReference type="AlphaFoldDB" id="A0AAN8SCM1"/>
<comment type="caution">
    <text evidence="1">The sequence shown here is derived from an EMBL/GenBank/DDBJ whole genome shotgun (WGS) entry which is preliminary data.</text>
</comment>
<dbReference type="Proteomes" id="UP001372834">
    <property type="component" value="Unassembled WGS sequence"/>
</dbReference>
<evidence type="ECO:0000313" key="1">
    <source>
        <dbReference type="EMBL" id="KAK6644298.1"/>
    </source>
</evidence>
<gene>
    <name evidence="1" type="ORF">RUM43_000565</name>
</gene>
<name>A0AAN8SCM1_POLSC</name>